<dbReference type="GO" id="GO:0004568">
    <property type="term" value="F:chitinase activity"/>
    <property type="evidence" value="ECO:0007669"/>
    <property type="project" value="InterPro"/>
</dbReference>
<dbReference type="CDD" id="cd00325">
    <property type="entry name" value="chitinase_GH19"/>
    <property type="match status" value="1"/>
</dbReference>
<dbReference type="Gene3D" id="1.10.530.10">
    <property type="match status" value="1"/>
</dbReference>
<keyword evidence="1" id="KW-0611">Plant defense</keyword>
<sequence>MSSCDKDSIRVEDPKTEKPEVPNPENPAPENPNPEVPNPEIPLPGSGENQIEKLITPEQFLELFPYRYGADVNNNWIIDPSKDFYTYDALIKAANQIADVKVVIERKGFFKKITRTQKSTNQTKIIKEDPEFSASWNNEPLIKDEVDYAHFINTGSLEDRKKELAAFLANISHETTGGWATAPGGPFSWGLHFREEVGYENGGLGYRQDNADFPPAPGQSYHGRGPIQLSWNYNYGQMSEFLYGDKNILLKNPGNVTKDAALAFQTAIWFWMTPQAPKPSCHAVMVGAWKPTQEDITAGRKPGFGMTINIINGGLECRRPDSDKTQDRRGFYQRYLTVLNASDPNCECKCDTMQFY</sequence>
<dbReference type="SUPFAM" id="SSF53955">
    <property type="entry name" value="Lysozyme-like"/>
    <property type="match status" value="1"/>
</dbReference>
<feature type="region of interest" description="Disordered" evidence="5">
    <location>
        <begin position="1"/>
        <end position="48"/>
    </location>
</feature>
<feature type="disulfide bond" evidence="4">
    <location>
        <begin position="317"/>
        <end position="348"/>
    </location>
</feature>
<reference evidence="7 8" key="1">
    <citation type="submission" date="2016-11" db="EMBL/GenBank/DDBJ databases">
        <title>Whole genomes of Flavobacteriaceae.</title>
        <authorList>
            <person name="Stine C."/>
            <person name="Li C."/>
            <person name="Tadesse D."/>
        </authorList>
    </citation>
    <scope>NUCLEOTIDE SEQUENCE [LARGE SCALE GENOMIC DNA]</scope>
    <source>
        <strain evidence="7 8">DSM 18292</strain>
    </source>
</reference>
<evidence type="ECO:0000259" key="6">
    <source>
        <dbReference type="PROSITE" id="PS00774"/>
    </source>
</evidence>
<dbReference type="PIRSF" id="PIRSF001060">
    <property type="entry name" value="Endochitinase"/>
    <property type="match status" value="1"/>
</dbReference>
<accession>A0A226H5P9</accession>
<dbReference type="GO" id="GO:0005975">
    <property type="term" value="P:carbohydrate metabolic process"/>
    <property type="evidence" value="ECO:0007669"/>
    <property type="project" value="InterPro"/>
</dbReference>
<protein>
    <recommendedName>
        <fullName evidence="6">Glycoside hydrolase family 19 catalytic domain-containing protein</fullName>
    </recommendedName>
</protein>
<evidence type="ECO:0000256" key="1">
    <source>
        <dbReference type="ARBA" id="ARBA00022821"/>
    </source>
</evidence>
<dbReference type="InterPro" id="IPR023346">
    <property type="entry name" value="Lysozyme-like_dom_sf"/>
</dbReference>
<dbReference type="PANTHER" id="PTHR22595">
    <property type="entry name" value="CHITINASE-RELATED"/>
    <property type="match status" value="1"/>
</dbReference>
<dbReference type="Proteomes" id="UP000198345">
    <property type="component" value="Unassembled WGS sequence"/>
</dbReference>
<comment type="caution">
    <text evidence="7">The sequence shown here is derived from an EMBL/GenBank/DDBJ whole genome shotgun (WGS) entry which is preliminary data.</text>
</comment>
<feature type="domain" description="Glycoside hydrolase family 19 catalytic" evidence="6">
    <location>
        <begin position="262"/>
        <end position="272"/>
    </location>
</feature>
<dbReference type="InterPro" id="IPR016283">
    <property type="entry name" value="Glyco_hydro_19"/>
</dbReference>
<dbReference type="GO" id="GO:0050832">
    <property type="term" value="P:defense response to fungus"/>
    <property type="evidence" value="ECO:0007669"/>
    <property type="project" value="UniProtKB-ARBA"/>
</dbReference>
<dbReference type="Pfam" id="PF00182">
    <property type="entry name" value="Glyco_hydro_19"/>
    <property type="match status" value="1"/>
</dbReference>
<feature type="compositionally biased region" description="Pro residues" evidence="5">
    <location>
        <begin position="21"/>
        <end position="42"/>
    </location>
</feature>
<evidence type="ECO:0000313" key="8">
    <source>
        <dbReference type="Proteomes" id="UP000198345"/>
    </source>
</evidence>
<dbReference type="PANTHER" id="PTHR22595:SF79">
    <property type="entry name" value="CHITINASE 12"/>
    <property type="match status" value="1"/>
</dbReference>
<dbReference type="InterPro" id="IPR000726">
    <property type="entry name" value="Glyco_hydro_19_cat"/>
</dbReference>
<evidence type="ECO:0000256" key="4">
    <source>
        <dbReference type="PIRSR" id="PIRSR001060-2"/>
    </source>
</evidence>
<organism evidence="7 8">
    <name type="scientific">Flavobacterium hercynium</name>
    <dbReference type="NCBI Taxonomy" id="387094"/>
    <lineage>
        <taxon>Bacteria</taxon>
        <taxon>Pseudomonadati</taxon>
        <taxon>Bacteroidota</taxon>
        <taxon>Flavobacteriia</taxon>
        <taxon>Flavobacteriales</taxon>
        <taxon>Flavobacteriaceae</taxon>
        <taxon>Flavobacterium</taxon>
    </lineage>
</organism>
<feature type="compositionally biased region" description="Basic and acidic residues" evidence="5">
    <location>
        <begin position="1"/>
        <end position="20"/>
    </location>
</feature>
<gene>
    <name evidence="7" type="ORF">B0A66_14035</name>
</gene>
<name>A0A226H5P9_9FLAO</name>
<dbReference type="GO" id="GO:0006032">
    <property type="term" value="P:chitin catabolic process"/>
    <property type="evidence" value="ECO:0007669"/>
    <property type="project" value="InterPro"/>
</dbReference>
<keyword evidence="2 4" id="KW-1015">Disulfide bond</keyword>
<dbReference type="AlphaFoldDB" id="A0A226H5P9"/>
<proteinExistence type="predicted"/>
<keyword evidence="8" id="KW-1185">Reference proteome</keyword>
<evidence type="ECO:0000256" key="2">
    <source>
        <dbReference type="ARBA" id="ARBA00023157"/>
    </source>
</evidence>
<dbReference type="Gene3D" id="3.30.20.10">
    <property type="entry name" value="Endochitinase, domain 2"/>
    <property type="match status" value="1"/>
</dbReference>
<dbReference type="EMBL" id="MUGW01000027">
    <property type="protein sequence ID" value="OXA89535.1"/>
    <property type="molecule type" value="Genomic_DNA"/>
</dbReference>
<dbReference type="GO" id="GO:0016998">
    <property type="term" value="P:cell wall macromolecule catabolic process"/>
    <property type="evidence" value="ECO:0007669"/>
    <property type="project" value="InterPro"/>
</dbReference>
<dbReference type="PROSITE" id="PS00774">
    <property type="entry name" value="CHITINASE_19_2"/>
    <property type="match status" value="1"/>
</dbReference>
<evidence type="ECO:0000256" key="3">
    <source>
        <dbReference type="PIRSR" id="PIRSR001060-1"/>
    </source>
</evidence>
<evidence type="ECO:0000313" key="7">
    <source>
        <dbReference type="EMBL" id="OXA89535.1"/>
    </source>
</evidence>
<feature type="active site" description="Proton donor" evidence="3">
    <location>
        <position position="174"/>
    </location>
</feature>
<evidence type="ECO:0000256" key="5">
    <source>
        <dbReference type="SAM" id="MobiDB-lite"/>
    </source>
</evidence>